<comment type="cofactor">
    <cofactor evidence="1">
        <name>Mg(2+)</name>
        <dbReference type="ChEBI" id="CHEBI:18420"/>
    </cofactor>
</comment>
<dbReference type="PANTHER" id="PTHR43046:SF2">
    <property type="entry name" value="8-OXO-DGTP DIPHOSPHATASE-RELATED"/>
    <property type="match status" value="1"/>
</dbReference>
<dbReference type="GO" id="GO:0016787">
    <property type="term" value="F:hydrolase activity"/>
    <property type="evidence" value="ECO:0007669"/>
    <property type="project" value="UniProtKB-KW"/>
</dbReference>
<dbReference type="InterPro" id="IPR015797">
    <property type="entry name" value="NUDIX_hydrolase-like_dom_sf"/>
</dbReference>
<dbReference type="Proteomes" id="UP000035065">
    <property type="component" value="Unassembled WGS sequence"/>
</dbReference>
<dbReference type="PROSITE" id="PS00893">
    <property type="entry name" value="NUDIX_BOX"/>
    <property type="match status" value="1"/>
</dbReference>
<dbReference type="InterPro" id="IPR000086">
    <property type="entry name" value="NUDIX_hydrolase_dom"/>
</dbReference>
<accession>F1YN79</accession>
<dbReference type="Gene3D" id="3.90.79.10">
    <property type="entry name" value="Nucleoside Triphosphate Pyrophosphohydrolase"/>
    <property type="match status" value="1"/>
</dbReference>
<reference evidence="5 6" key="1">
    <citation type="journal article" date="2011" name="J. Bacteriol.">
        <title>Draft Genome Sequence of Gordonia neofelifaecis NRRL B-59395, a Cholesterol-Degrading Actinomycete.</title>
        <authorList>
            <person name="Ge F."/>
            <person name="Li W."/>
            <person name="Chen G."/>
            <person name="Liu Y."/>
            <person name="Zhang G."/>
            <person name="Yong B."/>
            <person name="Wang Q."/>
            <person name="Wang N."/>
            <person name="Huang Z."/>
            <person name="Li W."/>
            <person name="Wang J."/>
            <person name="Wu C."/>
            <person name="Xie Q."/>
            <person name="Liu G."/>
        </authorList>
    </citation>
    <scope>NUCLEOTIDE SEQUENCE [LARGE SCALE GENOMIC DNA]</scope>
    <source>
        <strain evidence="5 6">NRRL B-59395</strain>
    </source>
</reference>
<dbReference type="eggNOG" id="COG1051">
    <property type="taxonomic scope" value="Bacteria"/>
</dbReference>
<dbReference type="EMBL" id="AEUD01000017">
    <property type="protein sequence ID" value="EGD53790.1"/>
    <property type="molecule type" value="Genomic_DNA"/>
</dbReference>
<dbReference type="SUPFAM" id="SSF55811">
    <property type="entry name" value="Nudix"/>
    <property type="match status" value="1"/>
</dbReference>
<protein>
    <submittedName>
        <fullName evidence="5">NUDIX hydrolase</fullName>
    </submittedName>
</protein>
<sequence length="207" mass="21878">MRGDGDGWVFGADGSRYWGRFGAAGLLLCAPADGDVVVLLQHRAIWSHQGGTWGLPGGARDSHESAEQAAVREAHEEAGIIEADVAVVESIVTHRAPEWSYTTVRLTAGGCHGSGARSRRAPGSGQRRIRGTPLGFGRRGLRPSAAPRPREVVAGTAGAAAAGELIAPPSQLASWLAPAMRALMVASSPVRPRPYDQHCRVSRRHSR</sequence>
<dbReference type="InterPro" id="IPR020084">
    <property type="entry name" value="NUDIX_hydrolase_CS"/>
</dbReference>
<evidence type="ECO:0000259" key="4">
    <source>
        <dbReference type="PROSITE" id="PS51462"/>
    </source>
</evidence>
<keyword evidence="2 5" id="KW-0378">Hydrolase</keyword>
<evidence type="ECO:0000256" key="2">
    <source>
        <dbReference type="ARBA" id="ARBA00022801"/>
    </source>
</evidence>
<dbReference type="Pfam" id="PF00293">
    <property type="entry name" value="NUDIX"/>
    <property type="match status" value="1"/>
</dbReference>
<name>F1YN79_9ACTN</name>
<dbReference type="PANTHER" id="PTHR43046">
    <property type="entry name" value="GDP-MANNOSE MANNOSYL HYDROLASE"/>
    <property type="match status" value="1"/>
</dbReference>
<proteinExistence type="predicted"/>
<comment type="caution">
    <text evidence="5">The sequence shown here is derived from an EMBL/GenBank/DDBJ whole genome shotgun (WGS) entry which is preliminary data.</text>
</comment>
<gene>
    <name evidence="5" type="ORF">SCNU_16878</name>
</gene>
<keyword evidence="6" id="KW-1185">Reference proteome</keyword>
<dbReference type="AlphaFoldDB" id="F1YN79"/>
<evidence type="ECO:0000313" key="5">
    <source>
        <dbReference type="EMBL" id="EGD53790.1"/>
    </source>
</evidence>
<dbReference type="STRING" id="644548.SCNU_16878"/>
<feature type="region of interest" description="Disordered" evidence="3">
    <location>
        <begin position="111"/>
        <end position="150"/>
    </location>
</feature>
<evidence type="ECO:0000313" key="6">
    <source>
        <dbReference type="Proteomes" id="UP000035065"/>
    </source>
</evidence>
<feature type="domain" description="Nudix hydrolase" evidence="4">
    <location>
        <begin position="19"/>
        <end position="198"/>
    </location>
</feature>
<organism evidence="5 6">
    <name type="scientific">Gordonia neofelifaecis NRRL B-59395</name>
    <dbReference type="NCBI Taxonomy" id="644548"/>
    <lineage>
        <taxon>Bacteria</taxon>
        <taxon>Bacillati</taxon>
        <taxon>Actinomycetota</taxon>
        <taxon>Actinomycetes</taxon>
        <taxon>Mycobacteriales</taxon>
        <taxon>Gordoniaceae</taxon>
        <taxon>Gordonia</taxon>
    </lineage>
</organism>
<dbReference type="PROSITE" id="PS51462">
    <property type="entry name" value="NUDIX"/>
    <property type="match status" value="1"/>
</dbReference>
<evidence type="ECO:0000256" key="1">
    <source>
        <dbReference type="ARBA" id="ARBA00001946"/>
    </source>
</evidence>
<evidence type="ECO:0000256" key="3">
    <source>
        <dbReference type="SAM" id="MobiDB-lite"/>
    </source>
</evidence>